<protein>
    <recommendedName>
        <fullName evidence="3">Chemotaxis phosphatase CheX-like domain-containing protein</fullName>
    </recommendedName>
</protein>
<proteinExistence type="predicted"/>
<dbReference type="Proteomes" id="UP000256774">
    <property type="component" value="Unassembled WGS sequence"/>
</dbReference>
<reference evidence="1 2" key="1">
    <citation type="submission" date="2018-08" db="EMBL/GenBank/DDBJ databases">
        <title>Genomic Encyclopedia of Type Strains, Phase IV (KMG-IV): sequencing the most valuable type-strain genomes for metagenomic binning, comparative biology and taxonomic classification.</title>
        <authorList>
            <person name="Goeker M."/>
        </authorList>
    </citation>
    <scope>NUCLEOTIDE SEQUENCE [LARGE SCALE GENOMIC DNA]</scope>
    <source>
        <strain evidence="1 2">DSM 26022</strain>
    </source>
</reference>
<organism evidence="1 2">
    <name type="scientific">Paraperlucidibaca baekdonensis</name>
    <dbReference type="NCBI Taxonomy" id="748120"/>
    <lineage>
        <taxon>Bacteria</taxon>
        <taxon>Pseudomonadati</taxon>
        <taxon>Pseudomonadota</taxon>
        <taxon>Gammaproteobacteria</taxon>
        <taxon>Moraxellales</taxon>
        <taxon>Moraxellaceae</taxon>
        <taxon>Paraperlucidibaca</taxon>
    </lineage>
</organism>
<accession>A0A3E0H0T6</accession>
<evidence type="ECO:0000313" key="2">
    <source>
        <dbReference type="Proteomes" id="UP000256774"/>
    </source>
</evidence>
<evidence type="ECO:0000313" key="1">
    <source>
        <dbReference type="EMBL" id="REH36712.1"/>
    </source>
</evidence>
<name>A0A3E0H0T6_9GAMM</name>
<comment type="caution">
    <text evidence="1">The sequence shown here is derived from an EMBL/GenBank/DDBJ whole genome shotgun (WGS) entry which is preliminary data.</text>
</comment>
<evidence type="ECO:0008006" key="3">
    <source>
        <dbReference type="Google" id="ProtNLM"/>
    </source>
</evidence>
<dbReference type="AlphaFoldDB" id="A0A3E0H0T6"/>
<dbReference type="OrthoDB" id="6717732at2"/>
<gene>
    <name evidence="1" type="ORF">DFR26_1848</name>
</gene>
<sequence>MQSLPNADAVAMTLTTFLRRKVKVTPATVPDRLPILGFYRSTEATDIAVCESDVAFAANSAAAFALIPAPMAQESIKAGTLDEGLQEIFAEVLNVLSRLFADTDGVRVTLTTTVFPPEDLPERMAQRPAGGEVGFDVSIDGYGTGFLGLGLLGAV</sequence>
<dbReference type="RefSeq" id="WP_116208670.1">
    <property type="nucleotide sequence ID" value="NZ_QUNR01000004.1"/>
</dbReference>
<dbReference type="EMBL" id="QUNR01000004">
    <property type="protein sequence ID" value="REH36712.1"/>
    <property type="molecule type" value="Genomic_DNA"/>
</dbReference>
<keyword evidence="2" id="KW-1185">Reference proteome</keyword>